<dbReference type="AlphaFoldDB" id="A0A9P8EIK1"/>
<dbReference type="EMBL" id="JAHFXF010000275">
    <property type="protein sequence ID" value="KAG9691274.1"/>
    <property type="molecule type" value="Genomic_DNA"/>
</dbReference>
<evidence type="ECO:0000256" key="1">
    <source>
        <dbReference type="ARBA" id="ARBA00023002"/>
    </source>
</evidence>
<dbReference type="InterPro" id="IPR050982">
    <property type="entry name" value="Auxin_biosynth/cation_transpt"/>
</dbReference>
<dbReference type="Pfam" id="PF13738">
    <property type="entry name" value="Pyr_redox_3"/>
    <property type="match status" value="1"/>
</dbReference>
<dbReference type="GO" id="GO:0004497">
    <property type="term" value="F:monooxygenase activity"/>
    <property type="evidence" value="ECO:0007669"/>
    <property type="project" value="TreeGrafter"/>
</dbReference>
<reference evidence="2" key="2">
    <citation type="submission" date="2021-08" db="EMBL/GenBank/DDBJ databases">
        <authorList>
            <person name="Gostincar C."/>
            <person name="Sun X."/>
            <person name="Song Z."/>
            <person name="Gunde-Cimerman N."/>
        </authorList>
    </citation>
    <scope>NUCLEOTIDE SEQUENCE</scope>
    <source>
        <strain evidence="2">EXF-9911</strain>
    </source>
</reference>
<dbReference type="InterPro" id="IPR036188">
    <property type="entry name" value="FAD/NAD-bd_sf"/>
</dbReference>
<dbReference type="PANTHER" id="PTHR43539">
    <property type="entry name" value="FLAVIN-BINDING MONOOXYGENASE-LIKE PROTEIN (AFU_ORTHOLOGUE AFUA_4G09220)"/>
    <property type="match status" value="1"/>
</dbReference>
<sequence>MAVISNLADAMAMGDAEAVEDCFFAEQAFWRDQLAFTWHLRTFITPKQITRALLETQQQRYLTTLFELVGNADLVQVGPTLSFLTCSFAFETEFPAAKCRGKMWLLPCKPSEHQSGTDGLNWKIWIMSTRLDHLHGLYEHQDLLYAPCQPLSHLETFETDVFIVGGGNAAAALAARLKALGVSNVMADRNAHVGDNWALRYDSLKFHVPTPYCELPYEEYHPKLQDRILIRDDLAAHLKRYVKLLGLHVINSVEITKTVLGGDGRWRVEFKTPYGLRTAIAKHLVQATGIGSQVPYTPSIPGRQAYNGIAIHSSQYKNPSVLKDQGVKSVCVVGSASTAFDIIEDCYNAGLQVTMIVRSPQYVVPLEYICYEQGLGSYKFGVDKADELFMMMPTIVDSQLGQKLFQQLASEEPDRYLALREAGFPVVDSRDPDAALMHNLIERGGGHYVDTGATKLLAEGKVAFRAGVEPKAYTSTGLRLSDDTALDADAVIWCTGFADKDACETVTDIMKISLPVDATWGVDEEGEIRGMWKRHSQVDNYWFMGGFTQQHRWHSHTLAQQIKASLAGVLPLPYLGPGSSLTDTEEP</sequence>
<feature type="non-terminal residue" evidence="2">
    <location>
        <position position="1"/>
    </location>
</feature>
<dbReference type="PANTHER" id="PTHR43539:SF68">
    <property type="entry name" value="FLAVIN-BINDING MONOOXYGENASE-LIKE PROTEIN (AFU_ORTHOLOGUE AFUA_4G09220)"/>
    <property type="match status" value="1"/>
</dbReference>
<dbReference type="Gene3D" id="3.50.50.60">
    <property type="entry name" value="FAD/NAD(P)-binding domain"/>
    <property type="match status" value="2"/>
</dbReference>
<dbReference type="Proteomes" id="UP000779574">
    <property type="component" value="Unassembled WGS sequence"/>
</dbReference>
<comment type="caution">
    <text evidence="2">The sequence shown here is derived from an EMBL/GenBank/DDBJ whole genome shotgun (WGS) entry which is preliminary data.</text>
</comment>
<keyword evidence="1" id="KW-0560">Oxidoreductase</keyword>
<dbReference type="GO" id="GO:0050660">
    <property type="term" value="F:flavin adenine dinucleotide binding"/>
    <property type="evidence" value="ECO:0007669"/>
    <property type="project" value="TreeGrafter"/>
</dbReference>
<accession>A0A9P8EIK1</accession>
<protein>
    <recommendedName>
        <fullName evidence="4">FAD/NAD(P)-binding domain-containing protein</fullName>
    </recommendedName>
</protein>
<name>A0A9P8EIK1_AURME</name>
<dbReference type="SUPFAM" id="SSF51905">
    <property type="entry name" value="FAD/NAD(P)-binding domain"/>
    <property type="match status" value="2"/>
</dbReference>
<proteinExistence type="predicted"/>
<gene>
    <name evidence="2" type="ORF">KCU76_g7576</name>
</gene>
<organism evidence="2 3">
    <name type="scientific">Aureobasidium melanogenum</name>
    <name type="common">Aureobasidium pullulans var. melanogenum</name>
    <dbReference type="NCBI Taxonomy" id="46634"/>
    <lineage>
        <taxon>Eukaryota</taxon>
        <taxon>Fungi</taxon>
        <taxon>Dikarya</taxon>
        <taxon>Ascomycota</taxon>
        <taxon>Pezizomycotina</taxon>
        <taxon>Dothideomycetes</taxon>
        <taxon>Dothideomycetidae</taxon>
        <taxon>Dothideales</taxon>
        <taxon>Saccotheciaceae</taxon>
        <taxon>Aureobasidium</taxon>
    </lineage>
</organism>
<evidence type="ECO:0008006" key="4">
    <source>
        <dbReference type="Google" id="ProtNLM"/>
    </source>
</evidence>
<evidence type="ECO:0000313" key="2">
    <source>
        <dbReference type="EMBL" id="KAG9691274.1"/>
    </source>
</evidence>
<evidence type="ECO:0000313" key="3">
    <source>
        <dbReference type="Proteomes" id="UP000779574"/>
    </source>
</evidence>
<dbReference type="OrthoDB" id="74360at2759"/>
<reference evidence="2" key="1">
    <citation type="journal article" date="2021" name="J Fungi (Basel)">
        <title>Virulence traits and population genomics of the black yeast Aureobasidium melanogenum.</title>
        <authorList>
            <person name="Cernosa A."/>
            <person name="Sun X."/>
            <person name="Gostincar C."/>
            <person name="Fang C."/>
            <person name="Gunde-Cimerman N."/>
            <person name="Song Z."/>
        </authorList>
    </citation>
    <scope>NUCLEOTIDE SEQUENCE</scope>
    <source>
        <strain evidence="2">EXF-9911</strain>
    </source>
</reference>